<accession>A0ABP5LRA8</accession>
<dbReference type="RefSeq" id="WP_344468102.1">
    <property type="nucleotide sequence ID" value="NZ_BAAANT010000034.1"/>
</dbReference>
<evidence type="ECO:0000256" key="2">
    <source>
        <dbReference type="ARBA" id="ARBA00022898"/>
    </source>
</evidence>
<dbReference type="PROSITE" id="PS00105">
    <property type="entry name" value="AA_TRANSFER_CLASS_1"/>
    <property type="match status" value="1"/>
</dbReference>
<feature type="domain" description="Aminotransferase class I/classII large" evidence="4">
    <location>
        <begin position="153"/>
        <end position="472"/>
    </location>
</feature>
<dbReference type="EC" id="2.6.1.-" evidence="3"/>
<dbReference type="CDD" id="cd00609">
    <property type="entry name" value="AAT_like"/>
    <property type="match status" value="1"/>
</dbReference>
<dbReference type="Proteomes" id="UP001422759">
    <property type="component" value="Unassembled WGS sequence"/>
</dbReference>
<keyword evidence="7" id="KW-1185">Reference proteome</keyword>
<dbReference type="PANTHER" id="PTHR42885">
    <property type="entry name" value="HISTIDINOL-PHOSPHATE AMINOTRANSFERASE-RELATED"/>
    <property type="match status" value="1"/>
</dbReference>
<reference evidence="7" key="1">
    <citation type="journal article" date="2019" name="Int. J. Syst. Evol. Microbiol.">
        <title>The Global Catalogue of Microorganisms (GCM) 10K type strain sequencing project: providing services to taxonomists for standard genome sequencing and annotation.</title>
        <authorList>
            <consortium name="The Broad Institute Genomics Platform"/>
            <consortium name="The Broad Institute Genome Sequencing Center for Infectious Disease"/>
            <person name="Wu L."/>
            <person name="Ma J."/>
        </authorList>
    </citation>
    <scope>NUCLEOTIDE SEQUENCE [LARGE SCALE GENOMIC DNA]</scope>
    <source>
        <strain evidence="7">JCM 14560</strain>
    </source>
</reference>
<protein>
    <recommendedName>
        <fullName evidence="3">Aminotransferase</fullName>
        <ecNumber evidence="3">2.6.1.-</ecNumber>
    </recommendedName>
</protein>
<organism evidence="6 7">
    <name type="scientific">Kitasatospora kazusensis</name>
    <dbReference type="NCBI Taxonomy" id="407974"/>
    <lineage>
        <taxon>Bacteria</taxon>
        <taxon>Bacillati</taxon>
        <taxon>Actinomycetota</taxon>
        <taxon>Actinomycetes</taxon>
        <taxon>Kitasatosporales</taxon>
        <taxon>Streptomycetaceae</taxon>
        <taxon>Kitasatospora</taxon>
    </lineage>
</organism>
<keyword evidence="3" id="KW-0032">Aminotransferase</keyword>
<proteinExistence type="inferred from homology"/>
<dbReference type="PANTHER" id="PTHR42885:SF1">
    <property type="entry name" value="THREONINE-PHOSPHATE DECARBOXYLASE"/>
    <property type="match status" value="1"/>
</dbReference>
<dbReference type="InterPro" id="IPR004839">
    <property type="entry name" value="Aminotransferase_I/II_large"/>
</dbReference>
<evidence type="ECO:0000259" key="4">
    <source>
        <dbReference type="Pfam" id="PF00155"/>
    </source>
</evidence>
<dbReference type="EMBL" id="BAAANT010000034">
    <property type="protein sequence ID" value="GAA2152417.1"/>
    <property type="molecule type" value="Genomic_DNA"/>
</dbReference>
<dbReference type="SUPFAM" id="SSF53383">
    <property type="entry name" value="PLP-dependent transferases"/>
    <property type="match status" value="1"/>
</dbReference>
<keyword evidence="2" id="KW-0663">Pyridoxal phosphate</keyword>
<dbReference type="Gene3D" id="3.30.420.180">
    <property type="entry name" value="CobE/GbiG C-terminal domain"/>
    <property type="match status" value="1"/>
</dbReference>
<comment type="caution">
    <text evidence="6">The sequence shown here is derived from an EMBL/GenBank/DDBJ whole genome shotgun (WGS) entry which is preliminary data.</text>
</comment>
<comment type="cofactor">
    <cofactor evidence="1 3">
        <name>pyridoxal 5'-phosphate</name>
        <dbReference type="ChEBI" id="CHEBI:597326"/>
    </cofactor>
</comment>
<dbReference type="Pfam" id="PF01890">
    <property type="entry name" value="CbiG_C"/>
    <property type="match status" value="1"/>
</dbReference>
<dbReference type="InterPro" id="IPR015421">
    <property type="entry name" value="PyrdxlP-dep_Trfase_major"/>
</dbReference>
<feature type="domain" description="CobE/GbiG C-terminal" evidence="5">
    <location>
        <begin position="4"/>
        <end position="122"/>
    </location>
</feature>
<keyword evidence="3" id="KW-0808">Transferase</keyword>
<evidence type="ECO:0000259" key="5">
    <source>
        <dbReference type="Pfam" id="PF01890"/>
    </source>
</evidence>
<dbReference type="InterPro" id="IPR015424">
    <property type="entry name" value="PyrdxlP-dep_Trfase"/>
</dbReference>
<dbReference type="InterPro" id="IPR004838">
    <property type="entry name" value="NHTrfase_class1_PyrdxlP-BS"/>
</dbReference>
<dbReference type="SUPFAM" id="SSF159664">
    <property type="entry name" value="CobE/GbiG C-terminal domain-like"/>
    <property type="match status" value="1"/>
</dbReference>
<dbReference type="InterPro" id="IPR015422">
    <property type="entry name" value="PyrdxlP-dep_Trfase_small"/>
</dbReference>
<evidence type="ECO:0000313" key="6">
    <source>
        <dbReference type="EMBL" id="GAA2152417.1"/>
    </source>
</evidence>
<evidence type="ECO:0000313" key="7">
    <source>
        <dbReference type="Proteomes" id="UP001422759"/>
    </source>
</evidence>
<gene>
    <name evidence="6" type="ORF">GCM10009760_48960</name>
</gene>
<evidence type="ECO:0000256" key="3">
    <source>
        <dbReference type="RuleBase" id="RU000481"/>
    </source>
</evidence>
<dbReference type="InterPro" id="IPR036518">
    <property type="entry name" value="CobE/GbiG_C_sf"/>
</dbReference>
<evidence type="ECO:0000256" key="1">
    <source>
        <dbReference type="ARBA" id="ARBA00001933"/>
    </source>
</evidence>
<name>A0ABP5LRA8_9ACTN</name>
<dbReference type="InterPro" id="IPR002750">
    <property type="entry name" value="CobE/GbiG_C"/>
</dbReference>
<sequence>MGQVVVGVGAGRGVPAREVLGLVDAVLAAAGASRPDVARLATLDTKSEEPALRTVARLLGVELVGYPAAALAAVPVPHPSPAVLAAVRTPSVAEAAALLGAGDGGRLVVRKHKSARATAAIARTAPPWSAPVTTEPDLRHHGDAEVRDGGELVDLAVNVRTGTPPGWLREHLAATLTGLAAYPEGSAARAAVAARHRRPVDEVLLTSGAAEAFVLLARILRPRYAAVVHPQFTEPEAALRDAGHTVHRVLLAPEDGFRLTPGVVPEEADLVVIGNPTNPTSVVHPAAELAGLARPGRTLVIDEAFMDTLPGETESLAAVRGLPGRVVVLRSLTKTWGLAGLRIGYVLAPAGLIAELATAQPLWPVSTPALAAAEICSAPAALDEAERAARTTVAQRDHLLKGLAALPAVRVHGEPAASFVLVELAGAAGVRERLRAAGFAVRRGDTFPGLGPDWLRIAVRDERTTDAFLAALADALADVLAGPPVELPAELPVEPPIGLPAGLPVPGVTPS</sequence>
<dbReference type="Pfam" id="PF00155">
    <property type="entry name" value="Aminotran_1_2"/>
    <property type="match status" value="1"/>
</dbReference>
<comment type="similarity">
    <text evidence="3">Belongs to the class-I pyridoxal-phosphate-dependent aminotransferase family.</text>
</comment>
<dbReference type="Gene3D" id="3.90.1150.10">
    <property type="entry name" value="Aspartate Aminotransferase, domain 1"/>
    <property type="match status" value="1"/>
</dbReference>
<dbReference type="Gene3D" id="3.40.640.10">
    <property type="entry name" value="Type I PLP-dependent aspartate aminotransferase-like (Major domain)"/>
    <property type="match status" value="1"/>
</dbReference>
<dbReference type="NCBIfam" id="NF005915">
    <property type="entry name" value="PRK07908.1"/>
    <property type="match status" value="1"/>
</dbReference>